<feature type="compositionally biased region" description="Basic and acidic residues" evidence="3">
    <location>
        <begin position="7"/>
        <end position="27"/>
    </location>
</feature>
<dbReference type="PROSITE" id="PS50002">
    <property type="entry name" value="SH3"/>
    <property type="match status" value="1"/>
</dbReference>
<dbReference type="GO" id="GO:0015630">
    <property type="term" value="C:microtubule cytoskeleton"/>
    <property type="evidence" value="ECO:0007669"/>
    <property type="project" value="TreeGrafter"/>
</dbReference>
<feature type="domain" description="SH3" evidence="4">
    <location>
        <begin position="351"/>
        <end position="412"/>
    </location>
</feature>
<feature type="compositionally biased region" description="Polar residues" evidence="3">
    <location>
        <begin position="903"/>
        <end position="914"/>
    </location>
</feature>
<feature type="compositionally biased region" description="Acidic residues" evidence="3">
    <location>
        <begin position="196"/>
        <end position="207"/>
    </location>
</feature>
<gene>
    <name evidence="5" type="ORF">CSOJ01_05026</name>
</gene>
<feature type="compositionally biased region" description="Low complexity" evidence="3">
    <location>
        <begin position="879"/>
        <end position="892"/>
    </location>
</feature>
<feature type="compositionally biased region" description="Low complexity" evidence="3">
    <location>
        <begin position="495"/>
        <end position="517"/>
    </location>
</feature>
<reference evidence="5 6" key="1">
    <citation type="journal article" date="2020" name="Phytopathology">
        <title>Genome Sequence Resources of Colletotrichum truncatum, C. plurivorum, C. musicola, and C. sojae: Four Species Pathogenic to Soybean (Glycine max).</title>
        <authorList>
            <person name="Rogerio F."/>
            <person name="Boufleur T.R."/>
            <person name="Ciampi-Guillardi M."/>
            <person name="Sukno S.A."/>
            <person name="Thon M.R."/>
            <person name="Massola Junior N.S."/>
            <person name="Baroncelli R."/>
        </authorList>
    </citation>
    <scope>NUCLEOTIDE SEQUENCE [LARGE SCALE GENOMIC DNA]</scope>
    <source>
        <strain evidence="5 6">LFN0009</strain>
    </source>
</reference>
<dbReference type="AlphaFoldDB" id="A0A8H6JGD6"/>
<evidence type="ECO:0000256" key="3">
    <source>
        <dbReference type="SAM" id="MobiDB-lite"/>
    </source>
</evidence>
<organism evidence="5 6">
    <name type="scientific">Colletotrichum sojae</name>
    <dbReference type="NCBI Taxonomy" id="2175907"/>
    <lineage>
        <taxon>Eukaryota</taxon>
        <taxon>Fungi</taxon>
        <taxon>Dikarya</taxon>
        <taxon>Ascomycota</taxon>
        <taxon>Pezizomycotina</taxon>
        <taxon>Sordariomycetes</taxon>
        <taxon>Hypocreomycetidae</taxon>
        <taxon>Glomerellales</taxon>
        <taxon>Glomerellaceae</taxon>
        <taxon>Colletotrichum</taxon>
        <taxon>Colletotrichum orchidearum species complex</taxon>
    </lineage>
</organism>
<comment type="caution">
    <text evidence="5">The sequence shown here is derived from an EMBL/GenBank/DDBJ whole genome shotgun (WGS) entry which is preliminary data.</text>
</comment>
<dbReference type="Proteomes" id="UP000652219">
    <property type="component" value="Unassembled WGS sequence"/>
</dbReference>
<evidence type="ECO:0000313" key="6">
    <source>
        <dbReference type="Proteomes" id="UP000652219"/>
    </source>
</evidence>
<feature type="region of interest" description="Disordered" evidence="3">
    <location>
        <begin position="486"/>
        <end position="966"/>
    </location>
</feature>
<feature type="compositionally biased region" description="Acidic residues" evidence="3">
    <location>
        <begin position="113"/>
        <end position="128"/>
    </location>
</feature>
<feature type="compositionally biased region" description="Low complexity" evidence="3">
    <location>
        <begin position="950"/>
        <end position="966"/>
    </location>
</feature>
<accession>A0A8H6JGD6</accession>
<feature type="compositionally biased region" description="Basic and acidic residues" evidence="3">
    <location>
        <begin position="79"/>
        <end position="96"/>
    </location>
</feature>
<dbReference type="Gene3D" id="2.30.30.40">
    <property type="entry name" value="SH3 Domains"/>
    <property type="match status" value="1"/>
</dbReference>
<feature type="region of interest" description="Disordered" evidence="3">
    <location>
        <begin position="1"/>
        <end position="227"/>
    </location>
</feature>
<feature type="compositionally biased region" description="Low complexity" evidence="3">
    <location>
        <begin position="923"/>
        <end position="933"/>
    </location>
</feature>
<dbReference type="GO" id="GO:0051286">
    <property type="term" value="C:cell tip"/>
    <property type="evidence" value="ECO:0007669"/>
    <property type="project" value="TreeGrafter"/>
</dbReference>
<keyword evidence="1 2" id="KW-0728">SH3 domain</keyword>
<feature type="compositionally biased region" description="Polar residues" evidence="3">
    <location>
        <begin position="726"/>
        <end position="737"/>
    </location>
</feature>
<dbReference type="PANTHER" id="PTHR47775:SF1">
    <property type="entry name" value="BUD SITE SELECTION PROTEIN 14"/>
    <property type="match status" value="1"/>
</dbReference>
<dbReference type="InterPro" id="IPR036028">
    <property type="entry name" value="SH3-like_dom_sf"/>
</dbReference>
<evidence type="ECO:0000256" key="2">
    <source>
        <dbReference type="PROSITE-ProRule" id="PRU00192"/>
    </source>
</evidence>
<feature type="compositionally biased region" description="Polar residues" evidence="3">
    <location>
        <begin position="791"/>
        <end position="806"/>
    </location>
</feature>
<feature type="compositionally biased region" description="Polar residues" evidence="3">
    <location>
        <begin position="607"/>
        <end position="619"/>
    </location>
</feature>
<dbReference type="EMBL" id="WIGN01000061">
    <property type="protein sequence ID" value="KAF6812607.1"/>
    <property type="molecule type" value="Genomic_DNA"/>
</dbReference>
<evidence type="ECO:0000313" key="5">
    <source>
        <dbReference type="EMBL" id="KAF6812607.1"/>
    </source>
</evidence>
<feature type="compositionally biased region" description="Basic and acidic residues" evidence="3">
    <location>
        <begin position="840"/>
        <end position="851"/>
    </location>
</feature>
<dbReference type="SUPFAM" id="SSF50044">
    <property type="entry name" value="SH3-domain"/>
    <property type="match status" value="1"/>
</dbReference>
<keyword evidence="6" id="KW-1185">Reference proteome</keyword>
<feature type="compositionally biased region" description="Acidic residues" evidence="3">
    <location>
        <begin position="215"/>
        <end position="227"/>
    </location>
</feature>
<proteinExistence type="predicted"/>
<dbReference type="GO" id="GO:0008104">
    <property type="term" value="P:intracellular protein localization"/>
    <property type="evidence" value="ECO:0007669"/>
    <property type="project" value="TreeGrafter"/>
</dbReference>
<feature type="compositionally biased region" description="Basic and acidic residues" evidence="3">
    <location>
        <begin position="781"/>
        <end position="790"/>
    </location>
</feature>
<feature type="compositionally biased region" description="Basic and acidic residues" evidence="3">
    <location>
        <begin position="524"/>
        <end position="570"/>
    </location>
</feature>
<dbReference type="GO" id="GO:0030950">
    <property type="term" value="P:establishment or maintenance of actin cytoskeleton polarity"/>
    <property type="evidence" value="ECO:0007669"/>
    <property type="project" value="TreeGrafter"/>
</dbReference>
<dbReference type="InterPro" id="IPR001452">
    <property type="entry name" value="SH3_domain"/>
</dbReference>
<sequence length="1058" mass="117266">MTRPHIIRADTIDLQDHEAPSAKDHPRGPNGSFGPHQAETLREVAQESAEAQARSPRLSWSNADSDADVPDSDDLVDEVSDKLNNDAMDDAGKKQQQDALAVAQNGGISGNSDDGDMDDTDESLDDDMMDKISSSPSIEDGGCSPITIPQSWPRRVDSLPASREGYPPVSPILSEATSSSPYTEAPEYPPDRNTIDDDDEDDDDDERCDERSDDGSDDQFFDDLYDELCDRGERDDALYDDRNWSPARSQEDKFGLESVAQHGPIVVRPLRLRGSQITEEDDFSRRRARMEREEWDEVAGGPDEYDDDDLLLTVPYDPLMEDDDDDVSFSTDPRFVMSGWGNECLHEAEDIDFEFVYALHTFVATVEGQANATKGDTMVLLDDSNSYWWLVRVVKDSSIGYLPAEHIETPTERLARLNKHRNIDVVAPSMEEMNLSDLDQLSATMLGDQAEKSKSTFKTALRKKKKTVAFAAPTYVDYSDFDYSSDEEDMDELFSQQQQSGQQKQQQQQQTISQQSSEESLNDDTAKVEPLKPRVAKEIKVVEPAKSDEVAEDDSKRDSGEIFEKPEGPSRSRNGTVRNTDSFFKDETVETKKITLTPNLLRDDNNSRPSTTESAQVKQRPSLDKIEKELQPDKKEDKKKKDKEKKEKEKKPSAIRSFFSRKDKKKAADDDDESFGKRSMDIVTESQDRDSEDTPSSPRTSGSLDQSSRQSSKLQKQQPRVEPSPSKKTAVSPPQKSATRELSEFISSEGRPNNVSNVPPASMRIVEDDSSDPDVAQQRIKSPETTKASEKSSLSKIMPSRSGSSDKPQKVTKAKSRVELDDFDSSGEEVEPVGPSAQQRPEEKAKDDKQLRPLPGAFPDSYMSSQSGASAQTDKTVTPSQPASQPESQPSPTEREKERLSESPVQVSPVTMNNPPALMVDTSSQDGHSSSPSPELIDADEVGRHRGQDSMTASSASTSGSTTSSSWNDAKLRAFFDSSSDIRDMLVVVYDKSDVAPAGPDHPVAGSLFREQNARLAEITTVSSGTRSSKGSITDMTQQLDNMLGDWLARKQRLRGTV</sequence>
<feature type="compositionally biased region" description="Polar residues" evidence="3">
    <location>
        <begin position="750"/>
        <end position="759"/>
    </location>
</feature>
<evidence type="ECO:0000256" key="1">
    <source>
        <dbReference type="ARBA" id="ARBA00022443"/>
    </source>
</evidence>
<protein>
    <submittedName>
        <fullName evidence="5">Tip elongation aberrant protein Tea4</fullName>
    </submittedName>
</protein>
<evidence type="ECO:0000259" key="4">
    <source>
        <dbReference type="PROSITE" id="PS50002"/>
    </source>
</evidence>
<feature type="compositionally biased region" description="Basic and acidic residues" evidence="3">
    <location>
        <begin position="583"/>
        <end position="593"/>
    </location>
</feature>
<name>A0A8H6JGD6_9PEZI</name>
<dbReference type="PANTHER" id="PTHR47775">
    <property type="entry name" value="BUD SITE SELECTION PROTEIN 14"/>
    <property type="match status" value="1"/>
</dbReference>
<dbReference type="InterPro" id="IPR053039">
    <property type="entry name" value="Polarity_Bud-Selection_Reg"/>
</dbReference>
<dbReference type="FunFam" id="2.30.30.40:FF:000035">
    <property type="entry name" value="SH3 domain containing protein"/>
    <property type="match status" value="1"/>
</dbReference>
<feature type="compositionally biased region" description="Acidic residues" evidence="3">
    <location>
        <begin position="65"/>
        <end position="78"/>
    </location>
</feature>
<feature type="compositionally biased region" description="Acidic residues" evidence="3">
    <location>
        <begin position="821"/>
        <end position="831"/>
    </location>
</feature>
<feature type="compositionally biased region" description="Basic and acidic residues" evidence="3">
    <location>
        <begin position="621"/>
        <end position="636"/>
    </location>
</feature>
<dbReference type="SMART" id="SM00326">
    <property type="entry name" value="SH3"/>
    <property type="match status" value="1"/>
</dbReference>
<feature type="compositionally biased region" description="Polar residues" evidence="3">
    <location>
        <begin position="571"/>
        <end position="582"/>
    </location>
</feature>
<feature type="compositionally biased region" description="Polar residues" evidence="3">
    <location>
        <begin position="862"/>
        <end position="878"/>
    </location>
</feature>
<feature type="compositionally biased region" description="Low complexity" evidence="3">
    <location>
        <begin position="703"/>
        <end position="718"/>
    </location>
</feature>